<proteinExistence type="predicted"/>
<dbReference type="PANTHER" id="PTHR33361:SF16">
    <property type="entry name" value="DUF885 DOMAIN-CONTAINING PROTEIN"/>
    <property type="match status" value="1"/>
</dbReference>
<sequence>MKIKIVLLLILTTFIFNCKKNKTENVETGKTNTEEITQFNTWLNKVYERNLMSSPQNLTQRGRKDRQNELDDISEAFALKQIEFAKQDLEDLLKFDTSRLDSSSHLSYHLFKRKLERKIKYAKYRHYTYPVNQMRGTHSKLPAFMINMHKIENKADALAYVGRLNAIKPVFEELINNLKIRAEKNIIAPKFVFKHVLNDCKNILGNSNNLNENIFIKDLSKKLENTDLTAEEKNTLLESAKTAIKTSVNVAYTNLINYLVTLEKLATTNAGVWKFNDGDNFYNYKLEEITTTNLTSDSIHKMGLAEVERIHNEMKAIMKNLDFKGSLKDFFKFMKNNEQFYYPDTQEGKDKMLVGYQAIVDSMESRLDEVFYTKPKARMQVKAVETWREKSAGKAFYQRGTPDGSRKGTFYANLYKMADMPIYEMEALAFHEGIPGHHMQGSISQELTNIPEFRKYGRYTAYSEGWGLYCELLPKEMGFYQDPYSDFGRLAMEIWRACRLVVDTGIHEKKWTREQAIKYLTDNTPSSKNACTKAIERYIVMPGQATAYKIGMLHILKMREKAKKTLKEDFDIRKFHDIFLRSGAVPLSVFEEQIDNWILAHKKEVS</sequence>
<dbReference type="Proteomes" id="UP001176883">
    <property type="component" value="Unassembled WGS sequence"/>
</dbReference>
<reference evidence="1" key="1">
    <citation type="submission" date="2023-07" db="EMBL/GenBank/DDBJ databases">
        <title>Two novel species in the genus Flavivirga.</title>
        <authorList>
            <person name="Kwon K."/>
        </authorList>
    </citation>
    <scope>NUCLEOTIDE SEQUENCE</scope>
    <source>
        <strain evidence="1">KCTC 52353</strain>
    </source>
</reference>
<gene>
    <name evidence="1" type="ORF">Q4Q35_12245</name>
</gene>
<dbReference type="PANTHER" id="PTHR33361">
    <property type="entry name" value="GLR0591 PROTEIN"/>
    <property type="match status" value="1"/>
</dbReference>
<evidence type="ECO:0000313" key="2">
    <source>
        <dbReference type="Proteomes" id="UP001176883"/>
    </source>
</evidence>
<keyword evidence="2" id="KW-1185">Reference proteome</keyword>
<comment type="caution">
    <text evidence="1">The sequence shown here is derived from an EMBL/GenBank/DDBJ whole genome shotgun (WGS) entry which is preliminary data.</text>
</comment>
<evidence type="ECO:0000313" key="1">
    <source>
        <dbReference type="EMBL" id="MDO5970578.1"/>
    </source>
</evidence>
<accession>A0ABT8WBS3</accession>
<name>A0ABT8WBS3_9FLAO</name>
<dbReference type="InterPro" id="IPR010281">
    <property type="entry name" value="DUF885"/>
</dbReference>
<organism evidence="1 2">
    <name type="scientific">Flavivirga aquimarina</name>
    <dbReference type="NCBI Taxonomy" id="2027862"/>
    <lineage>
        <taxon>Bacteria</taxon>
        <taxon>Pseudomonadati</taxon>
        <taxon>Bacteroidota</taxon>
        <taxon>Flavobacteriia</taxon>
        <taxon>Flavobacteriales</taxon>
        <taxon>Flavobacteriaceae</taxon>
        <taxon>Flavivirga</taxon>
    </lineage>
</organism>
<protein>
    <submittedName>
        <fullName evidence="1">DUF885 domain-containing protein</fullName>
    </submittedName>
</protein>
<dbReference type="Pfam" id="PF05960">
    <property type="entry name" value="DUF885"/>
    <property type="match status" value="1"/>
</dbReference>
<dbReference type="EMBL" id="JAUOEK010000120">
    <property type="protein sequence ID" value="MDO5970578.1"/>
    <property type="molecule type" value="Genomic_DNA"/>
</dbReference>
<dbReference type="RefSeq" id="WP_303278268.1">
    <property type="nucleotide sequence ID" value="NZ_JAUOEK010000120.1"/>
</dbReference>